<dbReference type="STRING" id="169760.PSTEL_03445"/>
<dbReference type="AlphaFoldDB" id="A0A089LQD9"/>
<dbReference type="RefSeq" id="WP_038693482.1">
    <property type="nucleotide sequence ID" value="NZ_CP009286.1"/>
</dbReference>
<dbReference type="OrthoDB" id="2666285at2"/>
<feature type="compositionally biased region" description="Basic and acidic residues" evidence="1">
    <location>
        <begin position="1"/>
        <end position="13"/>
    </location>
</feature>
<organism evidence="2 3">
    <name type="scientific">Paenibacillus stellifer</name>
    <dbReference type="NCBI Taxonomy" id="169760"/>
    <lineage>
        <taxon>Bacteria</taxon>
        <taxon>Bacillati</taxon>
        <taxon>Bacillota</taxon>
        <taxon>Bacilli</taxon>
        <taxon>Bacillales</taxon>
        <taxon>Paenibacillaceae</taxon>
        <taxon>Paenibacillus</taxon>
    </lineage>
</organism>
<dbReference type="HOGENOM" id="CLU_175650_0_0_9"/>
<protein>
    <submittedName>
        <fullName evidence="2">Uncharacterized protein</fullName>
    </submittedName>
</protein>
<evidence type="ECO:0000256" key="1">
    <source>
        <dbReference type="SAM" id="MobiDB-lite"/>
    </source>
</evidence>
<keyword evidence="3" id="KW-1185">Reference proteome</keyword>
<gene>
    <name evidence="2" type="ORF">PSTEL_03445</name>
</gene>
<dbReference type="EMBL" id="CP009286">
    <property type="protein sequence ID" value="AIQ62315.1"/>
    <property type="molecule type" value="Genomic_DNA"/>
</dbReference>
<feature type="region of interest" description="Disordered" evidence="1">
    <location>
        <begin position="1"/>
        <end position="28"/>
    </location>
</feature>
<dbReference type="Proteomes" id="UP000029507">
    <property type="component" value="Chromosome"/>
</dbReference>
<name>A0A089LQD9_9BACL</name>
<sequence length="81" mass="10103">MDEKKEELERRLSEMLTEGELERSEREERKLRQISPQYEIRIQTSLDPIVEETHRYRMIGQELDDRYDKYLERTKKRKEES</sequence>
<evidence type="ECO:0000313" key="2">
    <source>
        <dbReference type="EMBL" id="AIQ62315.1"/>
    </source>
</evidence>
<reference evidence="2 3" key="1">
    <citation type="submission" date="2014-08" db="EMBL/GenBank/DDBJ databases">
        <title>Comparative genomics of the Paenibacillus odorifer group.</title>
        <authorList>
            <person name="den Bakker H.C."/>
            <person name="Tsai Y.-C."/>
            <person name="Martin N."/>
            <person name="Korlach J."/>
            <person name="Wiedmann M."/>
        </authorList>
    </citation>
    <scope>NUCLEOTIDE SEQUENCE [LARGE SCALE GENOMIC DNA]</scope>
    <source>
        <strain evidence="2 3">DSM 14472</strain>
    </source>
</reference>
<proteinExistence type="predicted"/>
<dbReference type="KEGG" id="pste:PSTEL_03445"/>
<evidence type="ECO:0000313" key="3">
    <source>
        <dbReference type="Proteomes" id="UP000029507"/>
    </source>
</evidence>
<accession>A0A089LQD9</accession>